<dbReference type="Proteomes" id="UP001163115">
    <property type="component" value="Chromosome"/>
</dbReference>
<dbReference type="EMBL" id="CP113524">
    <property type="protein sequence ID" value="WAJ25044.1"/>
    <property type="molecule type" value="Genomic_DNA"/>
</dbReference>
<evidence type="ECO:0000313" key="1">
    <source>
        <dbReference type="EMBL" id="WAJ25044.1"/>
    </source>
</evidence>
<reference evidence="1" key="1">
    <citation type="submission" date="2022-11" db="EMBL/GenBank/DDBJ databases">
        <title>Lacrimispora xylanolytica sy1, complete genome.</title>
        <authorList>
            <person name="Choi S."/>
        </authorList>
    </citation>
    <scope>NUCLEOTIDE SEQUENCE</scope>
    <source>
        <strain evidence="1">Sy1</strain>
    </source>
</reference>
<name>A0ABY7AE96_9FIRM</name>
<dbReference type="PROSITE" id="PS51257">
    <property type="entry name" value="PROKAR_LIPOPROTEIN"/>
    <property type="match status" value="1"/>
</dbReference>
<accession>A0ABY7AE96</accession>
<organism evidence="1 2">
    <name type="scientific">Lacrimispora xylanolytica</name>
    <dbReference type="NCBI Taxonomy" id="29375"/>
    <lineage>
        <taxon>Bacteria</taxon>
        <taxon>Bacillati</taxon>
        <taxon>Bacillota</taxon>
        <taxon>Clostridia</taxon>
        <taxon>Lachnospirales</taxon>
        <taxon>Lachnospiraceae</taxon>
        <taxon>Lacrimispora</taxon>
    </lineage>
</organism>
<proteinExistence type="predicted"/>
<sequence>MLIVKTIKGKILINLMCFLSVLLLVGCSGNELPQERFSHSDDKGNGYDTFAGYDVRELGEQVEGYWSYYNENESQKLEKKSIIDNSNVQWIGTGEYVVGNEVQEGLYICKGKDSTSNAHISIRTQGDEKGEYKDFWLDSMSYFLLKKGDVISVERETVIAPLDLMDFSAESKDGVYYEGSYIVGEEIPKGEYFMLSMEISVGTAIAKNEKDQTLGLISRFGYVSIENDLAVNLQNCILIPLNKKPAIRPIKYQNESEVKGDMVFAAGMYKVGVDLPLGTYKIKNEIFKDISDLTYEGNHENVDYYPGYHNWCGLIAGSKAQADRLGWSELEMDSYQKSKTRYLKVTDSKGEISYKEFEGLPTVTFSEKDTGNNVDIMRCVLIPEFN</sequence>
<protein>
    <submittedName>
        <fullName evidence="1">Uncharacterized protein</fullName>
    </submittedName>
</protein>
<evidence type="ECO:0000313" key="2">
    <source>
        <dbReference type="Proteomes" id="UP001163115"/>
    </source>
</evidence>
<keyword evidence="2" id="KW-1185">Reference proteome</keyword>
<dbReference type="RefSeq" id="WP_268115964.1">
    <property type="nucleotide sequence ID" value="NZ_CP113524.1"/>
</dbReference>
<gene>
    <name evidence="1" type="ORF">OW255_05920</name>
</gene>